<reference evidence="3" key="1">
    <citation type="submission" date="2020-10" db="EMBL/GenBank/DDBJ databases">
        <authorList>
            <person name="Gilroy R."/>
        </authorList>
    </citation>
    <scope>NUCLEOTIDE SEQUENCE</scope>
    <source>
        <strain evidence="3">CHK190-19873</strain>
    </source>
</reference>
<dbReference type="PANTHER" id="PTHR47618">
    <property type="entry name" value="BIFUNCTIONAL OLIGORIBONUCLEASE AND PAP PHOSPHATASE NRNA"/>
    <property type="match status" value="1"/>
</dbReference>
<dbReference type="Pfam" id="PF01368">
    <property type="entry name" value="DHH"/>
    <property type="match status" value="1"/>
</dbReference>
<dbReference type="GO" id="GO:0003676">
    <property type="term" value="F:nucleic acid binding"/>
    <property type="evidence" value="ECO:0007669"/>
    <property type="project" value="InterPro"/>
</dbReference>
<dbReference type="InterPro" id="IPR038763">
    <property type="entry name" value="DHH_sf"/>
</dbReference>
<gene>
    <name evidence="3" type="ORF">IAB44_13110</name>
</gene>
<dbReference type="InterPro" id="IPR051319">
    <property type="entry name" value="Oligoribo/pAp-PDE_c-di-AMP_PDE"/>
</dbReference>
<dbReference type="PANTHER" id="PTHR47618:SF1">
    <property type="entry name" value="BIFUNCTIONAL OLIGORIBONUCLEASE AND PAP PHOSPHATASE NRNA"/>
    <property type="match status" value="1"/>
</dbReference>
<protein>
    <submittedName>
        <fullName evidence="3">Bifunctional oligoribonuclease/PAP phosphatase NrnA</fullName>
    </submittedName>
</protein>
<feature type="domain" description="DHHA1" evidence="2">
    <location>
        <begin position="231"/>
        <end position="314"/>
    </location>
</feature>
<dbReference type="InterPro" id="IPR001667">
    <property type="entry name" value="DDH_dom"/>
</dbReference>
<dbReference type="SUPFAM" id="SSF64182">
    <property type="entry name" value="DHH phosphoesterases"/>
    <property type="match status" value="1"/>
</dbReference>
<proteinExistence type="predicted"/>
<organism evidence="3 4">
    <name type="scientific">Candidatus Limivivens intestinipullorum</name>
    <dbReference type="NCBI Taxonomy" id="2840858"/>
    <lineage>
        <taxon>Bacteria</taxon>
        <taxon>Bacillati</taxon>
        <taxon>Bacillota</taxon>
        <taxon>Clostridia</taxon>
        <taxon>Lachnospirales</taxon>
        <taxon>Lachnospiraceae</taxon>
        <taxon>Lachnospiraceae incertae sedis</taxon>
        <taxon>Candidatus Limivivens</taxon>
    </lineage>
</organism>
<accession>A0A9D1JL72</accession>
<evidence type="ECO:0000313" key="4">
    <source>
        <dbReference type="Proteomes" id="UP000823935"/>
    </source>
</evidence>
<evidence type="ECO:0000259" key="2">
    <source>
        <dbReference type="Pfam" id="PF02272"/>
    </source>
</evidence>
<dbReference type="Gene3D" id="3.90.1640.10">
    <property type="entry name" value="inorganic pyrophosphatase (n-terminal core)"/>
    <property type="match status" value="1"/>
</dbReference>
<dbReference type="AlphaFoldDB" id="A0A9D1JL72"/>
<reference evidence="3" key="2">
    <citation type="journal article" date="2021" name="PeerJ">
        <title>Extensive microbial diversity within the chicken gut microbiome revealed by metagenomics and culture.</title>
        <authorList>
            <person name="Gilroy R."/>
            <person name="Ravi A."/>
            <person name="Getino M."/>
            <person name="Pursley I."/>
            <person name="Horton D.L."/>
            <person name="Alikhan N.F."/>
            <person name="Baker D."/>
            <person name="Gharbi K."/>
            <person name="Hall N."/>
            <person name="Watson M."/>
            <person name="Adriaenssens E.M."/>
            <person name="Foster-Nyarko E."/>
            <person name="Jarju S."/>
            <person name="Secka A."/>
            <person name="Antonio M."/>
            <person name="Oren A."/>
            <person name="Chaudhuri R.R."/>
            <person name="La Ragione R."/>
            <person name="Hildebrand F."/>
            <person name="Pallen M.J."/>
        </authorList>
    </citation>
    <scope>NUCLEOTIDE SEQUENCE</scope>
    <source>
        <strain evidence="3">CHK190-19873</strain>
    </source>
</reference>
<evidence type="ECO:0000313" key="3">
    <source>
        <dbReference type="EMBL" id="HIS32463.1"/>
    </source>
</evidence>
<name>A0A9D1JL72_9FIRM</name>
<comment type="caution">
    <text evidence="3">The sequence shown here is derived from an EMBL/GenBank/DDBJ whole genome shotgun (WGS) entry which is preliminary data.</text>
</comment>
<dbReference type="EMBL" id="DVIQ01000082">
    <property type="protein sequence ID" value="HIS32463.1"/>
    <property type="molecule type" value="Genomic_DNA"/>
</dbReference>
<evidence type="ECO:0000259" key="1">
    <source>
        <dbReference type="Pfam" id="PF01368"/>
    </source>
</evidence>
<feature type="domain" description="DDH" evidence="1">
    <location>
        <begin position="14"/>
        <end position="154"/>
    </location>
</feature>
<sequence length="322" mass="35695">MLNLEAELSKVASVAIAGHIRPDGDCVGSCMGLYLYIKDNFPAVKRLDVFLERIPPSMEFIQGTEAIKHDFLDEAPYELFISLDSGDTGRLGAAAKYLDMAARTVCIDHHISNKGYADENYIVPDASSTSELLYTLFDPEKISVPVAEALYMGIVNDTGAFQYSCCSSKTMEIAGKLMDKGIDFTRIMDETFYQKTYLQQQILGRALLESMMLFDGRCIVSGIRKKDMDFYGVTPADLDGISAQLRNTKGVEVAIFVYETKNQEFKVSMRSNKFVDVSAIASYFGGGGHVRAAGCSMQGSFHDVLNNLTAQIEKQFLRENEQ</sequence>
<dbReference type="Gene3D" id="3.10.310.30">
    <property type="match status" value="1"/>
</dbReference>
<dbReference type="Pfam" id="PF02272">
    <property type="entry name" value="DHHA1"/>
    <property type="match status" value="1"/>
</dbReference>
<dbReference type="Proteomes" id="UP000823935">
    <property type="component" value="Unassembled WGS sequence"/>
</dbReference>
<dbReference type="InterPro" id="IPR003156">
    <property type="entry name" value="DHHA1_dom"/>
</dbReference>